<dbReference type="EMBL" id="RSDW01000001">
    <property type="protein sequence ID" value="RSL19166.1"/>
    <property type="molecule type" value="Genomic_DNA"/>
</dbReference>
<dbReference type="SUPFAM" id="SSF56935">
    <property type="entry name" value="Porins"/>
    <property type="match status" value="1"/>
</dbReference>
<evidence type="ECO:0000256" key="1">
    <source>
        <dbReference type="SAM" id="MobiDB-lite"/>
    </source>
</evidence>
<organism evidence="3 4">
    <name type="scientific">Edaphobacter aggregans</name>
    <dbReference type="NCBI Taxonomy" id="570835"/>
    <lineage>
        <taxon>Bacteria</taxon>
        <taxon>Pseudomonadati</taxon>
        <taxon>Acidobacteriota</taxon>
        <taxon>Terriglobia</taxon>
        <taxon>Terriglobales</taxon>
        <taxon>Acidobacteriaceae</taxon>
        <taxon>Edaphobacter</taxon>
    </lineage>
</organism>
<feature type="domain" description="TonB-dependent transporter Oar-like beta-barrel" evidence="2">
    <location>
        <begin position="132"/>
        <end position="207"/>
    </location>
</feature>
<dbReference type="Proteomes" id="UP000269669">
    <property type="component" value="Unassembled WGS sequence"/>
</dbReference>
<feature type="region of interest" description="Disordered" evidence="1">
    <location>
        <begin position="40"/>
        <end position="63"/>
    </location>
</feature>
<dbReference type="Pfam" id="PF25183">
    <property type="entry name" value="OMP_b-brl_4"/>
    <property type="match status" value="1"/>
</dbReference>
<accession>A0A428MQM3</accession>
<sequence>MVDAADSRNQLTLQNSAVAQLPVPGRNLVTLTTLTPGVSGLGTMGGGQSGQAGTPGSDVDNYSTETQVDASADGQGQMSNMYVIDGLDVTSGIRQGVLNLTPNPESIQETSVQVNTYSSEFSRATGVQAVMTTKSGTDTFYGSAAAWYYYQNMFARTHFSAPKYLPFHGTNMSASIGGPIIPHHQFFFFFGAEPLRSTLSTNSLITFADPQFIAWASQNYPNTVGTHILSTYLPTNVSGISDIHRVEHPRMRHPFDQQPSV</sequence>
<keyword evidence="4" id="KW-1185">Reference proteome</keyword>
<evidence type="ECO:0000313" key="4">
    <source>
        <dbReference type="Proteomes" id="UP000269669"/>
    </source>
</evidence>
<proteinExistence type="predicted"/>
<name>A0A428MQM3_9BACT</name>
<dbReference type="InterPro" id="IPR057601">
    <property type="entry name" value="Oar-like_b-barrel"/>
</dbReference>
<gene>
    <name evidence="3" type="ORF">EDE15_4815</name>
</gene>
<protein>
    <recommendedName>
        <fullName evidence="2">TonB-dependent transporter Oar-like beta-barrel domain-containing protein</fullName>
    </recommendedName>
</protein>
<comment type="caution">
    <text evidence="3">The sequence shown here is derived from an EMBL/GenBank/DDBJ whole genome shotgun (WGS) entry which is preliminary data.</text>
</comment>
<dbReference type="AlphaFoldDB" id="A0A428MQM3"/>
<evidence type="ECO:0000313" key="3">
    <source>
        <dbReference type="EMBL" id="RSL19166.1"/>
    </source>
</evidence>
<feature type="compositionally biased region" description="Gly residues" evidence="1">
    <location>
        <begin position="40"/>
        <end position="50"/>
    </location>
</feature>
<reference evidence="3 4" key="1">
    <citation type="submission" date="2018-12" db="EMBL/GenBank/DDBJ databases">
        <title>Sequencing of bacterial isolates from soil warming experiment in Harvard Forest, Massachusetts, USA.</title>
        <authorList>
            <person name="Deangelis K."/>
        </authorList>
    </citation>
    <scope>NUCLEOTIDE SEQUENCE [LARGE SCALE GENOMIC DNA]</scope>
    <source>
        <strain evidence="3 4">EB153</strain>
    </source>
</reference>
<evidence type="ECO:0000259" key="2">
    <source>
        <dbReference type="Pfam" id="PF25183"/>
    </source>
</evidence>